<comment type="subcellular location">
    <subcellularLocation>
        <location evidence="3">Nucleus</location>
        <location evidence="3">PML body</location>
    </subcellularLocation>
</comment>
<evidence type="ECO:0000313" key="13">
    <source>
        <dbReference type="Proteomes" id="UP001431209"/>
    </source>
</evidence>
<evidence type="ECO:0000256" key="10">
    <source>
        <dbReference type="ARBA" id="ARBA00023242"/>
    </source>
</evidence>
<organism evidence="12 13">
    <name type="scientific">Acrasis kona</name>
    <dbReference type="NCBI Taxonomy" id="1008807"/>
    <lineage>
        <taxon>Eukaryota</taxon>
        <taxon>Discoba</taxon>
        <taxon>Heterolobosea</taxon>
        <taxon>Tetramitia</taxon>
        <taxon>Eutetramitia</taxon>
        <taxon>Acrasidae</taxon>
        <taxon>Acrasis</taxon>
    </lineage>
</organism>
<comment type="cofactor">
    <cofactor evidence="2">
        <name>Mg(2+)</name>
        <dbReference type="ChEBI" id="CHEBI:18420"/>
    </cofactor>
</comment>
<dbReference type="PANTHER" id="PTHR15822:SF4">
    <property type="entry name" value="TYROSYL-DNA PHOSPHODIESTERASE 2"/>
    <property type="match status" value="1"/>
</dbReference>
<evidence type="ECO:0000256" key="3">
    <source>
        <dbReference type="ARBA" id="ARBA00004322"/>
    </source>
</evidence>
<keyword evidence="5" id="KW-0479">Metal-binding</keyword>
<sequence length="334" mass="38597">MKTKSSEALSRKPVYRFNYATMSWDEHKWWQVPLTSYKMPRNYNKGKLVVVTYNVLCDIFSDIEKVIHSPIRFNHQLTKLLPSTNADVIALQEVTFAYLEKLLAQEWVRTNYFLSHYEEVKVRSKVSHTMLVVILSKVPIIENYLYYFNPDKCQNAPRPATICVVPCPGSENTEKLVLVSFHLKAGAEFSKTRQTQFDMIANLIGGGKKQPPDDKFASTCNHCILLGDTNMTAEEQYINSKFVDVWPTLMSEEDGFTYDYKTNSIVTKIKQDDTKQIRFDRILSFTSSQVSRWIPVNTIIFGKENISTLHPYLTCSDHYALAAQFEYECTNKIK</sequence>
<reference evidence="12 13" key="1">
    <citation type="submission" date="2024-03" db="EMBL/GenBank/DDBJ databases">
        <title>The Acrasis kona genome and developmental transcriptomes reveal deep origins of eukaryotic multicellular pathways.</title>
        <authorList>
            <person name="Sheikh S."/>
            <person name="Fu C.-J."/>
            <person name="Brown M.W."/>
            <person name="Baldauf S.L."/>
        </authorList>
    </citation>
    <scope>NUCLEOTIDE SEQUENCE [LARGE SCALE GENOMIC DNA]</scope>
    <source>
        <strain evidence="12 13">ATCC MYA-3509</strain>
    </source>
</reference>
<dbReference type="CDD" id="cd09080">
    <property type="entry name" value="TDP2"/>
    <property type="match status" value="1"/>
</dbReference>
<dbReference type="InterPro" id="IPR005135">
    <property type="entry name" value="Endo/exonuclease/phosphatase"/>
</dbReference>
<keyword evidence="7" id="KW-0378">Hydrolase</keyword>
<keyword evidence="6" id="KW-0227">DNA damage</keyword>
<evidence type="ECO:0000256" key="5">
    <source>
        <dbReference type="ARBA" id="ARBA00022723"/>
    </source>
</evidence>
<protein>
    <submittedName>
        <fullName evidence="12">Tyrosyl-DNA phosphodiesterase</fullName>
    </submittedName>
</protein>
<dbReference type="InterPro" id="IPR036691">
    <property type="entry name" value="Endo/exonu/phosph_ase_sf"/>
</dbReference>
<keyword evidence="10" id="KW-0539">Nucleus</keyword>
<dbReference type="SUPFAM" id="SSF56219">
    <property type="entry name" value="DNase I-like"/>
    <property type="match status" value="1"/>
</dbReference>
<dbReference type="PANTHER" id="PTHR15822">
    <property type="entry name" value="TRAF AND TNF RECEPTOR-ASSOCIATED PROTEIN"/>
    <property type="match status" value="1"/>
</dbReference>
<name>A0AAW2ZFC6_9EUKA</name>
<dbReference type="GO" id="GO:0003697">
    <property type="term" value="F:single-stranded DNA binding"/>
    <property type="evidence" value="ECO:0007669"/>
    <property type="project" value="TreeGrafter"/>
</dbReference>
<evidence type="ECO:0000256" key="4">
    <source>
        <dbReference type="ARBA" id="ARBA00022722"/>
    </source>
</evidence>
<dbReference type="GO" id="GO:0046872">
    <property type="term" value="F:metal ion binding"/>
    <property type="evidence" value="ECO:0007669"/>
    <property type="project" value="UniProtKB-KW"/>
</dbReference>
<feature type="domain" description="Endonuclease/exonuclease/phosphatase" evidence="11">
    <location>
        <begin position="51"/>
        <end position="232"/>
    </location>
</feature>
<dbReference type="GO" id="GO:0006302">
    <property type="term" value="P:double-strand break repair"/>
    <property type="evidence" value="ECO:0007669"/>
    <property type="project" value="TreeGrafter"/>
</dbReference>
<dbReference type="GO" id="GO:0005737">
    <property type="term" value="C:cytoplasm"/>
    <property type="evidence" value="ECO:0007669"/>
    <property type="project" value="TreeGrafter"/>
</dbReference>
<evidence type="ECO:0000256" key="8">
    <source>
        <dbReference type="ARBA" id="ARBA00022842"/>
    </source>
</evidence>
<dbReference type="GO" id="GO:0070260">
    <property type="term" value="F:5'-tyrosyl-DNA phosphodiesterase activity"/>
    <property type="evidence" value="ECO:0007669"/>
    <property type="project" value="TreeGrafter"/>
</dbReference>
<dbReference type="InterPro" id="IPR051547">
    <property type="entry name" value="TDP2-like"/>
</dbReference>
<proteinExistence type="predicted"/>
<dbReference type="GO" id="GO:0004518">
    <property type="term" value="F:nuclease activity"/>
    <property type="evidence" value="ECO:0007669"/>
    <property type="project" value="UniProtKB-KW"/>
</dbReference>
<keyword evidence="9" id="KW-0234">DNA repair</keyword>
<evidence type="ECO:0000256" key="1">
    <source>
        <dbReference type="ARBA" id="ARBA00001936"/>
    </source>
</evidence>
<comment type="caution">
    <text evidence="12">The sequence shown here is derived from an EMBL/GenBank/DDBJ whole genome shotgun (WGS) entry which is preliminary data.</text>
</comment>
<keyword evidence="4" id="KW-0540">Nuclease</keyword>
<evidence type="ECO:0000259" key="11">
    <source>
        <dbReference type="Pfam" id="PF03372"/>
    </source>
</evidence>
<evidence type="ECO:0000256" key="7">
    <source>
        <dbReference type="ARBA" id="ARBA00022801"/>
    </source>
</evidence>
<evidence type="ECO:0000256" key="2">
    <source>
        <dbReference type="ARBA" id="ARBA00001946"/>
    </source>
</evidence>
<accession>A0AAW2ZFC6</accession>
<evidence type="ECO:0000313" key="12">
    <source>
        <dbReference type="EMBL" id="KAL0487312.1"/>
    </source>
</evidence>
<dbReference type="EMBL" id="JAOPGA020001330">
    <property type="protein sequence ID" value="KAL0487312.1"/>
    <property type="molecule type" value="Genomic_DNA"/>
</dbReference>
<dbReference type="AlphaFoldDB" id="A0AAW2ZFC6"/>
<keyword evidence="8" id="KW-0460">Magnesium</keyword>
<keyword evidence="13" id="KW-1185">Reference proteome</keyword>
<evidence type="ECO:0000256" key="9">
    <source>
        <dbReference type="ARBA" id="ARBA00023204"/>
    </source>
</evidence>
<comment type="cofactor">
    <cofactor evidence="1">
        <name>Mn(2+)</name>
        <dbReference type="ChEBI" id="CHEBI:29035"/>
    </cofactor>
</comment>
<gene>
    <name evidence="12" type="ORF">AKO1_012189</name>
</gene>
<dbReference type="Gene3D" id="3.60.10.10">
    <property type="entry name" value="Endonuclease/exonuclease/phosphatase"/>
    <property type="match status" value="1"/>
</dbReference>
<dbReference type="Pfam" id="PF03372">
    <property type="entry name" value="Exo_endo_phos"/>
    <property type="match status" value="1"/>
</dbReference>
<dbReference type="Proteomes" id="UP001431209">
    <property type="component" value="Unassembled WGS sequence"/>
</dbReference>
<evidence type="ECO:0000256" key="6">
    <source>
        <dbReference type="ARBA" id="ARBA00022763"/>
    </source>
</evidence>